<dbReference type="EMBL" id="CAFBLI010000047">
    <property type="protein sequence ID" value="CAB4867242.1"/>
    <property type="molecule type" value="Genomic_DNA"/>
</dbReference>
<dbReference type="EMBL" id="CAEZXH010000029">
    <property type="protein sequence ID" value="CAB4681996.1"/>
    <property type="molecule type" value="Genomic_DNA"/>
</dbReference>
<dbReference type="EMBL" id="CAEZZS010000011">
    <property type="protein sequence ID" value="CAB4771645.1"/>
    <property type="molecule type" value="Genomic_DNA"/>
</dbReference>
<dbReference type="EMBL" id="CAEZUJ010000105">
    <property type="protein sequence ID" value="CAB4610168.1"/>
    <property type="molecule type" value="Genomic_DNA"/>
</dbReference>
<reference evidence="4" key="1">
    <citation type="submission" date="2020-05" db="EMBL/GenBank/DDBJ databases">
        <authorList>
            <person name="Chiriac C."/>
            <person name="Salcher M."/>
            <person name="Ghai R."/>
            <person name="Kavagutti S V."/>
        </authorList>
    </citation>
    <scope>NUCLEOTIDE SEQUENCE</scope>
</reference>
<dbReference type="PANTHER" id="PTHR34374">
    <property type="entry name" value="LARGE RIBOSOMAL RNA SUBUNIT ACCUMULATION PROTEIN YCED HOMOLOG 1, CHLOROPLASTIC"/>
    <property type="match status" value="1"/>
</dbReference>
<accession>A0A6J7D8G0</accession>
<sequence>MITPNPKFIISLSELKRHPGEKIEVDLLFPLNERIGIDIIGAEVGSEFSILGRVEAVSTGALLTVEIEADATGECVRCLDPITLEIFTTVQELFHFEPPADLEADEELPLLVTDDQIDILAPIVDAICLDLPLAPHCSESCLGLCPECGERLTDGAHSHEVVDPRWSALGNLLDFPKKE</sequence>
<organism evidence="4">
    <name type="scientific">freshwater metagenome</name>
    <dbReference type="NCBI Taxonomy" id="449393"/>
    <lineage>
        <taxon>unclassified sequences</taxon>
        <taxon>metagenomes</taxon>
        <taxon>ecological metagenomes</taxon>
    </lineage>
</organism>
<name>A0A6J7D8G0_9ZZZZ</name>
<protein>
    <submittedName>
        <fullName evidence="4">Unannotated protein</fullName>
    </submittedName>
</protein>
<dbReference type="Pfam" id="PF02620">
    <property type="entry name" value="YceD"/>
    <property type="match status" value="1"/>
</dbReference>
<evidence type="ECO:0000313" key="2">
    <source>
        <dbReference type="EMBL" id="CAB4681996.1"/>
    </source>
</evidence>
<evidence type="ECO:0000313" key="1">
    <source>
        <dbReference type="EMBL" id="CAB4610168.1"/>
    </source>
</evidence>
<proteinExistence type="predicted"/>
<evidence type="ECO:0000313" key="4">
    <source>
        <dbReference type="EMBL" id="CAB4867242.1"/>
    </source>
</evidence>
<dbReference type="PANTHER" id="PTHR34374:SF1">
    <property type="entry name" value="LARGE RIBOSOMAL RNA SUBUNIT ACCUMULATION PROTEIN YCED HOMOLOG 1, CHLOROPLASTIC"/>
    <property type="match status" value="1"/>
</dbReference>
<evidence type="ECO:0000313" key="3">
    <source>
        <dbReference type="EMBL" id="CAB4771645.1"/>
    </source>
</evidence>
<dbReference type="AlphaFoldDB" id="A0A6J7D8G0"/>
<gene>
    <name evidence="1" type="ORF">UFOPK1811_01366</name>
    <name evidence="2" type="ORF">UFOPK2360_00625</name>
    <name evidence="3" type="ORF">UFOPK2922_00384</name>
    <name evidence="4" type="ORF">UFOPK3306_00742</name>
</gene>
<dbReference type="InterPro" id="IPR003772">
    <property type="entry name" value="YceD"/>
</dbReference>